<feature type="region of interest" description="Disordered" evidence="1">
    <location>
        <begin position="1"/>
        <end position="42"/>
    </location>
</feature>
<protein>
    <submittedName>
        <fullName evidence="2">Uncharacterized protein</fullName>
    </submittedName>
</protein>
<dbReference type="Proteomes" id="UP000294933">
    <property type="component" value="Unassembled WGS sequence"/>
</dbReference>
<organism evidence="2 3">
    <name type="scientific">Rickenella mellea</name>
    <dbReference type="NCBI Taxonomy" id="50990"/>
    <lineage>
        <taxon>Eukaryota</taxon>
        <taxon>Fungi</taxon>
        <taxon>Dikarya</taxon>
        <taxon>Basidiomycota</taxon>
        <taxon>Agaricomycotina</taxon>
        <taxon>Agaricomycetes</taxon>
        <taxon>Hymenochaetales</taxon>
        <taxon>Rickenellaceae</taxon>
        <taxon>Rickenella</taxon>
    </lineage>
</organism>
<feature type="region of interest" description="Disordered" evidence="1">
    <location>
        <begin position="101"/>
        <end position="139"/>
    </location>
</feature>
<keyword evidence="3" id="KW-1185">Reference proteome</keyword>
<proteinExistence type="predicted"/>
<feature type="compositionally biased region" description="Pro residues" evidence="1">
    <location>
        <begin position="475"/>
        <end position="484"/>
    </location>
</feature>
<evidence type="ECO:0000313" key="2">
    <source>
        <dbReference type="EMBL" id="TDL21586.1"/>
    </source>
</evidence>
<feature type="compositionally biased region" description="Basic and acidic residues" evidence="1">
    <location>
        <begin position="1"/>
        <end position="11"/>
    </location>
</feature>
<evidence type="ECO:0000313" key="3">
    <source>
        <dbReference type="Proteomes" id="UP000294933"/>
    </source>
</evidence>
<name>A0A4Y7Q2T1_9AGAM</name>
<feature type="region of interest" description="Disordered" evidence="1">
    <location>
        <begin position="475"/>
        <end position="499"/>
    </location>
</feature>
<dbReference type="OrthoDB" id="5593376at2759"/>
<accession>A0A4Y7Q2T1</accession>
<feature type="compositionally biased region" description="Pro residues" evidence="1">
    <location>
        <begin position="659"/>
        <end position="671"/>
    </location>
</feature>
<dbReference type="VEuPathDB" id="FungiDB:BD410DRAFT_297412"/>
<feature type="compositionally biased region" description="Basic residues" evidence="1">
    <location>
        <begin position="574"/>
        <end position="584"/>
    </location>
</feature>
<sequence>MSPSRSPHENGDLTSSVGAGPRAFESQDEDIQPPFSPFVDTQHHTHLPLFDQSSNNTSMDILSVACLNPAPIGPPPAPSAAVSSVSAVPAPVTHPLSGAPSAFMADFPPQPIPSSADDMQGIDVVPSPPTSSSNPSLVASPVPIHDQTPPFASHTSSLATALDDPSAAAANIANGGGSLDARSRSGSLASPSASMLSSRSAEIGYVSRGTPSSSSQTSSYSFPSNDYDFHGLISSRNLHANDLSSRPDPVTAPHMLAADDVLEKIIRAASSAREACSLGEPAQANAKVDEMKRSIMLVSHLLAATTIDTGSAPASDVGSPPRTLPQAHAHASPPGGLHTQSPNLVSSFPDANNISTPNGSAGPILAQPTASIPTAMDTMGSLDPGDMTRKRCASSMAADSRVQKALKLEPSEDDDVMPLSQLMPPMSMLLPSSADNNSTASSVSAAVAGGVMGGAGSAVQPIVVQSIPVLPPLVSTPPSAPPSRPGSRGGSDWAVLSSSSAAQQSPIPIPVPSSSNGFNLSLNLANAAAATRAGVNIPSPFPSPIKTRPGGAWPDLQASTTLPPLTHSLSHPLSHTHSHSHSHLPHPLQQSDIPPQPSSSSSVGPLSIPGIAELVQPPMQPLSFGSVGLPPLPVPNYARMHTTSRTISHSTTTSARVRGPPPPFPPSPTTTPTPTTIRRDRRPSRPTMIPNTVGTVVAEAETAHSGVVRAAGIEREGMGAG</sequence>
<dbReference type="EMBL" id="ML170180">
    <property type="protein sequence ID" value="TDL21586.1"/>
    <property type="molecule type" value="Genomic_DNA"/>
</dbReference>
<feature type="region of interest" description="Disordered" evidence="1">
    <location>
        <begin position="309"/>
        <end position="367"/>
    </location>
</feature>
<reference evidence="2 3" key="1">
    <citation type="submission" date="2018-06" db="EMBL/GenBank/DDBJ databases">
        <title>A transcriptomic atlas of mushroom development highlights an independent origin of complex multicellularity.</title>
        <authorList>
            <consortium name="DOE Joint Genome Institute"/>
            <person name="Krizsan K."/>
            <person name="Almasi E."/>
            <person name="Merenyi Z."/>
            <person name="Sahu N."/>
            <person name="Viragh M."/>
            <person name="Koszo T."/>
            <person name="Mondo S."/>
            <person name="Kiss B."/>
            <person name="Balint B."/>
            <person name="Kues U."/>
            <person name="Barry K."/>
            <person name="Hegedus J.C."/>
            <person name="Henrissat B."/>
            <person name="Johnson J."/>
            <person name="Lipzen A."/>
            <person name="Ohm R."/>
            <person name="Nagy I."/>
            <person name="Pangilinan J."/>
            <person name="Yan J."/>
            <person name="Xiong Y."/>
            <person name="Grigoriev I.V."/>
            <person name="Hibbett D.S."/>
            <person name="Nagy L.G."/>
        </authorList>
    </citation>
    <scope>NUCLEOTIDE SEQUENCE [LARGE SCALE GENOMIC DNA]</scope>
    <source>
        <strain evidence="2 3">SZMC22713</strain>
    </source>
</reference>
<feature type="region of interest" description="Disordered" evidence="1">
    <location>
        <begin position="535"/>
        <end position="607"/>
    </location>
</feature>
<feature type="compositionally biased region" description="Low complexity" evidence="1">
    <location>
        <begin position="585"/>
        <end position="607"/>
    </location>
</feature>
<gene>
    <name evidence="2" type="ORF">BD410DRAFT_297412</name>
</gene>
<evidence type="ECO:0000256" key="1">
    <source>
        <dbReference type="SAM" id="MobiDB-lite"/>
    </source>
</evidence>
<feature type="region of interest" description="Disordered" evidence="1">
    <location>
        <begin position="645"/>
        <end position="690"/>
    </location>
</feature>
<feature type="compositionally biased region" description="Polar residues" evidence="1">
    <location>
        <begin position="338"/>
        <end position="359"/>
    </location>
</feature>
<feature type="compositionally biased region" description="Low complexity" evidence="1">
    <location>
        <begin position="559"/>
        <end position="573"/>
    </location>
</feature>
<feature type="compositionally biased region" description="Low complexity" evidence="1">
    <location>
        <begin position="645"/>
        <end position="658"/>
    </location>
</feature>
<dbReference type="AlphaFoldDB" id="A0A4Y7Q2T1"/>
<dbReference type="STRING" id="50990.A0A4Y7Q2T1"/>